<dbReference type="InterPro" id="IPR029021">
    <property type="entry name" value="Prot-tyrosine_phosphatase-like"/>
</dbReference>
<keyword evidence="19" id="KW-1185">Reference proteome</keyword>
<evidence type="ECO:0000313" key="19">
    <source>
        <dbReference type="Proteomes" id="UP001328107"/>
    </source>
</evidence>
<comment type="subcellular location">
    <subcellularLocation>
        <location evidence="1">Membrane</location>
        <topology evidence="1">Single-pass type I membrane protein</topology>
    </subcellularLocation>
</comment>
<feature type="signal peptide" evidence="14">
    <location>
        <begin position="1"/>
        <end position="24"/>
    </location>
</feature>
<evidence type="ECO:0000256" key="14">
    <source>
        <dbReference type="SAM" id="SignalP"/>
    </source>
</evidence>
<dbReference type="SMART" id="SM00404">
    <property type="entry name" value="PTPc_motif"/>
    <property type="match status" value="1"/>
</dbReference>
<keyword evidence="7" id="KW-0904">Protein phosphatase</keyword>
<dbReference type="InterPro" id="IPR056968">
    <property type="entry name" value="Fn3_Dep-1_2nd"/>
</dbReference>
<evidence type="ECO:0000259" key="15">
    <source>
        <dbReference type="PROSITE" id="PS50055"/>
    </source>
</evidence>
<name>A0AAN4ZAM9_9BILA</name>
<comment type="caution">
    <text evidence="18">The sequence shown here is derived from an EMBL/GenBank/DDBJ whole genome shotgun (WGS) entry which is preliminary data.</text>
</comment>
<evidence type="ECO:0000256" key="3">
    <source>
        <dbReference type="ARBA" id="ARBA00022692"/>
    </source>
</evidence>
<dbReference type="InterPro" id="IPR000387">
    <property type="entry name" value="Tyr_Pase_dom"/>
</dbReference>
<dbReference type="Pfam" id="PF18861">
    <property type="entry name" value="PTP_tm"/>
    <property type="match status" value="1"/>
</dbReference>
<dbReference type="PROSITE" id="PS50056">
    <property type="entry name" value="TYR_PHOSPHATASE_2"/>
    <property type="match status" value="1"/>
</dbReference>
<dbReference type="InterPro" id="IPR050713">
    <property type="entry name" value="RTP_Phos/Ushers"/>
</dbReference>
<keyword evidence="9 13" id="KW-0472">Membrane</keyword>
<keyword evidence="10" id="KW-0325">Glycoprotein</keyword>
<comment type="catalytic activity">
    <reaction evidence="11">
        <text>O-phospho-L-tyrosyl-[protein] + H2O = L-tyrosyl-[protein] + phosphate</text>
        <dbReference type="Rhea" id="RHEA:10684"/>
        <dbReference type="Rhea" id="RHEA-COMP:10136"/>
        <dbReference type="Rhea" id="RHEA-COMP:20101"/>
        <dbReference type="ChEBI" id="CHEBI:15377"/>
        <dbReference type="ChEBI" id="CHEBI:43474"/>
        <dbReference type="ChEBI" id="CHEBI:46858"/>
        <dbReference type="ChEBI" id="CHEBI:61978"/>
        <dbReference type="EC" id="3.1.3.48"/>
    </reaction>
</comment>
<evidence type="ECO:0000256" key="2">
    <source>
        <dbReference type="ARBA" id="ARBA00013064"/>
    </source>
</evidence>
<dbReference type="InterPro" id="IPR056967">
    <property type="entry name" value="Fn3_Dep-1_1st"/>
</dbReference>
<dbReference type="Gene3D" id="2.60.40.10">
    <property type="entry name" value="Immunoglobulins"/>
    <property type="match status" value="3"/>
</dbReference>
<dbReference type="Pfam" id="PF24950">
    <property type="entry name" value="Fn3_Dep-1_6th"/>
    <property type="match status" value="1"/>
</dbReference>
<keyword evidence="6" id="KW-0378">Hydrolase</keyword>
<dbReference type="Pfam" id="PF24946">
    <property type="entry name" value="Fn3_Dep-1_4th"/>
    <property type="match status" value="1"/>
</dbReference>
<evidence type="ECO:0000256" key="12">
    <source>
        <dbReference type="SAM" id="MobiDB-lite"/>
    </source>
</evidence>
<dbReference type="SMART" id="SM00194">
    <property type="entry name" value="PTPc"/>
    <property type="match status" value="1"/>
</dbReference>
<dbReference type="GO" id="GO:0032502">
    <property type="term" value="P:developmental process"/>
    <property type="evidence" value="ECO:0007669"/>
    <property type="project" value="UniProtKB-ARBA"/>
</dbReference>
<dbReference type="PROSITE" id="PS50853">
    <property type="entry name" value="FN3"/>
    <property type="match status" value="2"/>
</dbReference>
<feature type="domain" description="Tyrosine specific protein phosphatases" evidence="16">
    <location>
        <begin position="1236"/>
        <end position="1312"/>
    </location>
</feature>
<dbReference type="GO" id="GO:0016020">
    <property type="term" value="C:membrane"/>
    <property type="evidence" value="ECO:0007669"/>
    <property type="project" value="UniProtKB-SubCell"/>
</dbReference>
<dbReference type="PANTHER" id="PTHR46957">
    <property type="entry name" value="CYTOKINE RECEPTOR"/>
    <property type="match status" value="1"/>
</dbReference>
<evidence type="ECO:0000256" key="11">
    <source>
        <dbReference type="ARBA" id="ARBA00051722"/>
    </source>
</evidence>
<dbReference type="Gene3D" id="3.90.190.10">
    <property type="entry name" value="Protein tyrosine phosphatase superfamily"/>
    <property type="match status" value="1"/>
</dbReference>
<accession>A0AAN4ZAM9</accession>
<dbReference type="InterPro" id="IPR000242">
    <property type="entry name" value="PTP_cat"/>
</dbReference>
<dbReference type="InterPro" id="IPR016130">
    <property type="entry name" value="Tyr_Pase_AS"/>
</dbReference>
<reference evidence="19" key="1">
    <citation type="submission" date="2022-10" db="EMBL/GenBank/DDBJ databases">
        <title>Genome assembly of Pristionchus species.</title>
        <authorList>
            <person name="Yoshida K."/>
            <person name="Sommer R.J."/>
        </authorList>
    </citation>
    <scope>NUCLEOTIDE SEQUENCE [LARGE SCALE GENOMIC DNA]</scope>
    <source>
        <strain evidence="19">RS5460</strain>
    </source>
</reference>
<gene>
    <name evidence="18" type="ORF">PMAYCL1PPCAC_07837</name>
</gene>
<dbReference type="Pfam" id="PF00041">
    <property type="entry name" value="fn3"/>
    <property type="match status" value="1"/>
</dbReference>
<dbReference type="FunFam" id="3.90.190.10:FF:000009">
    <property type="entry name" value="Receptor-type tyrosine-protein phosphatase beta"/>
    <property type="match status" value="1"/>
</dbReference>
<dbReference type="GO" id="GO:0004725">
    <property type="term" value="F:protein tyrosine phosphatase activity"/>
    <property type="evidence" value="ECO:0007669"/>
    <property type="project" value="UniProtKB-EC"/>
</dbReference>
<dbReference type="FunFam" id="2.60.40.10:FF:002676">
    <property type="entry name" value="Receptor-type tyrosine-protein phosphatase dep-1"/>
    <property type="match status" value="1"/>
</dbReference>
<feature type="chain" id="PRO_5042885335" description="protein-tyrosine-phosphatase" evidence="14">
    <location>
        <begin position="25"/>
        <end position="1370"/>
    </location>
</feature>
<feature type="region of interest" description="Disordered" evidence="12">
    <location>
        <begin position="1343"/>
        <end position="1370"/>
    </location>
</feature>
<evidence type="ECO:0000256" key="10">
    <source>
        <dbReference type="ARBA" id="ARBA00023180"/>
    </source>
</evidence>
<feature type="domain" description="Fibronectin type-III" evidence="17">
    <location>
        <begin position="229"/>
        <end position="323"/>
    </location>
</feature>
<feature type="domain" description="Fibronectin type-III" evidence="17">
    <location>
        <begin position="628"/>
        <end position="727"/>
    </location>
</feature>
<dbReference type="Pfam" id="PF24940">
    <property type="entry name" value="Fn3_Dep-1_5th"/>
    <property type="match status" value="1"/>
</dbReference>
<dbReference type="PANTHER" id="PTHR46957:SF3">
    <property type="entry name" value="CYTOKINE RECEPTOR"/>
    <property type="match status" value="1"/>
</dbReference>
<evidence type="ECO:0000256" key="8">
    <source>
        <dbReference type="ARBA" id="ARBA00022989"/>
    </source>
</evidence>
<feature type="region of interest" description="Disordered" evidence="12">
    <location>
        <begin position="950"/>
        <end position="969"/>
    </location>
</feature>
<evidence type="ECO:0000256" key="5">
    <source>
        <dbReference type="ARBA" id="ARBA00022737"/>
    </source>
</evidence>
<sequence>MILRCRLRCLLLFYLFSLLSVSQSQSPALTDSVAPQDAANITISKDEKEPSSRIVVRLTPLKHKFSQYIAKVVDMSDEDVRDSVRTFLASGTNAALINIHNLHPGHHYKVMLLGRKDNSTTVVKEQDVMMDPQAPNFSARGASIIAAETNITLKTNLIDKALQDSFLISYRQVSPDEAFAPIELSNVEGQKQLELFLNRLNPGHDYDVSVVAVKGGVKSRPWQDVLTTKPSKISSLTAIDALPNCINLTWSLPPNSGVDHFEIAFGPPGGDVQKESAASSTRSFTACDGLAPGVAALFSVTVVKSSVASSPVTVEHVLRPRPPTAFNIQPDTWSSKYRIWADVPGEGRIDGCALSVVSEKLDRMDMTEKVDTNKSSCEFLLPLKPGERYELSVQTTSLSTRSTKVQRSLALPPAFDMTAFGLSVQEARGGLEIAWPVSDLFIEKLKQLWNKVVGADSVLHARLSHPKNNETRQFETSPYTLKPIFISNLTQGACYKVQLYTVTKSGIVSDARFDESIRISPPPIDVTLHSVSKTVAALRLSLISQKNLTQPECQTLLVVTDENGLAVFDRHLPLASPISDVPLDGLRPFHKYVATTQVLCGSSTSTCPAASRTMRSLSFVTRQDRPGPVLNSTVTSINSFSARLAWMPPSLPNGIVTHYVVNIQPESGEAWSVNVGAGAGKQLHSMEAVVDGLRGGMNYSFLIRAVTEAGMGDPPAVSDAPRLLMPIHAPPRPSSSPFVVPQSVRPHTAVLTLPSSLFDTRNGPIIRFSVLVAEVDESSDIRIEDQGNSSYTWSEVQPFHHWPAYTTVVVDTGGHSPPPTTMEIGTSDSCLSLPLHFVCNGPLKPATNYRFFVRLYTTPTLYTDTLPSAIITTGSESTAASAWILLLSITLLFSVLLAIVCLVLCNTGRKPDKRPFSDTSSASKESQWRALRAIMTDRAAECLARLGLEQPADSEPHHTNSPAQGAMVHPRSPIGRVMIDGATASPAATPGAAPTPRRTGSLRERTGVDHTLDNLPCVPGRPLLSTILPGADTKRSRPVPLDRFAEHVRLMSADTGFRFAEEYELFKGVGLGPSISAANLPENRLKNRFINVLPFDHSRVKLRARDDDCTGEDYINASYIPGVCSRREFIACQGPMVATRDDFWRMIMEQGVPVIVALTKCFEKGKMKCEQYWPDKNNLSLVFGDIEVTLLSETESTDLAIREFRLTPLSNPAAARSITHFHYTTWPDFNVPETPHGILRLISIFRRKLPHDPANKPVVVHCSAGVGRSGTFIALDRLLVDLERGRALDPFGTVCEMRMDRSQMVQSEIQYIFLHQALLLALQQSQAAAAAAEDGGCYALSSSFQTPPNSVGSANSAYDDEDEGIAESGL</sequence>
<dbReference type="EC" id="3.1.3.48" evidence="2"/>
<evidence type="ECO:0000256" key="4">
    <source>
        <dbReference type="ARBA" id="ARBA00022729"/>
    </source>
</evidence>
<feature type="compositionally biased region" description="Acidic residues" evidence="12">
    <location>
        <begin position="1358"/>
        <end position="1370"/>
    </location>
</feature>
<dbReference type="InterPro" id="IPR056969">
    <property type="entry name" value="Fn3_Dep-1_6th"/>
</dbReference>
<dbReference type="SUPFAM" id="SSF49265">
    <property type="entry name" value="Fibronectin type III"/>
    <property type="match status" value="2"/>
</dbReference>
<dbReference type="CDD" id="cd00063">
    <property type="entry name" value="FN3"/>
    <property type="match status" value="1"/>
</dbReference>
<protein>
    <recommendedName>
        <fullName evidence="2">protein-tyrosine-phosphatase</fullName>
        <ecNumber evidence="2">3.1.3.48</ecNumber>
    </recommendedName>
</protein>
<keyword evidence="3 13" id="KW-0812">Transmembrane</keyword>
<dbReference type="InterPro" id="IPR036116">
    <property type="entry name" value="FN3_sf"/>
</dbReference>
<dbReference type="InterPro" id="IPR003595">
    <property type="entry name" value="Tyr_Pase_cat"/>
</dbReference>
<dbReference type="PRINTS" id="PR00700">
    <property type="entry name" value="PRTYPHPHTASE"/>
</dbReference>
<dbReference type="EMBL" id="BTRK01000002">
    <property type="protein sequence ID" value="GMR37642.1"/>
    <property type="molecule type" value="Genomic_DNA"/>
</dbReference>
<dbReference type="SUPFAM" id="SSF52799">
    <property type="entry name" value="(Phosphotyrosine protein) phosphatases II"/>
    <property type="match status" value="1"/>
</dbReference>
<feature type="transmembrane region" description="Helical" evidence="13">
    <location>
        <begin position="882"/>
        <end position="905"/>
    </location>
</feature>
<dbReference type="Pfam" id="PF24943">
    <property type="entry name" value="Fn3_Dep-1_2nd"/>
    <property type="match status" value="1"/>
</dbReference>
<dbReference type="PROSITE" id="PS00383">
    <property type="entry name" value="TYR_PHOSPHATASE_1"/>
    <property type="match status" value="1"/>
</dbReference>
<dbReference type="Proteomes" id="UP001328107">
    <property type="component" value="Unassembled WGS sequence"/>
</dbReference>
<dbReference type="InterPro" id="IPR056970">
    <property type="entry name" value="Fn3_Dep-1_4th"/>
</dbReference>
<dbReference type="SMART" id="SM00060">
    <property type="entry name" value="FN3"/>
    <property type="match status" value="5"/>
</dbReference>
<dbReference type="InterPro" id="IPR056966">
    <property type="entry name" value="Fn3_Dep-1_5th"/>
</dbReference>
<feature type="compositionally biased region" description="Polar residues" evidence="12">
    <location>
        <begin position="1343"/>
        <end position="1356"/>
    </location>
</feature>
<evidence type="ECO:0000256" key="6">
    <source>
        <dbReference type="ARBA" id="ARBA00022801"/>
    </source>
</evidence>
<dbReference type="InterPro" id="IPR041201">
    <property type="entry name" value="PTPRJ_TM"/>
</dbReference>
<dbReference type="InterPro" id="IPR057482">
    <property type="entry name" value="Fn3_Dep-1_3rd"/>
</dbReference>
<dbReference type="Pfam" id="PF25300">
    <property type="entry name" value="Fn3_Dep-1_3rd"/>
    <property type="match status" value="1"/>
</dbReference>
<dbReference type="Pfam" id="PF24942">
    <property type="entry name" value="Fn3_Dep-1_1st"/>
    <property type="match status" value="1"/>
</dbReference>
<evidence type="ECO:0000256" key="7">
    <source>
        <dbReference type="ARBA" id="ARBA00022912"/>
    </source>
</evidence>
<evidence type="ECO:0000259" key="17">
    <source>
        <dbReference type="PROSITE" id="PS50853"/>
    </source>
</evidence>
<evidence type="ECO:0000256" key="9">
    <source>
        <dbReference type="ARBA" id="ARBA00023136"/>
    </source>
</evidence>
<dbReference type="PROSITE" id="PS50055">
    <property type="entry name" value="TYR_PHOSPHATASE_PTP"/>
    <property type="match status" value="1"/>
</dbReference>
<keyword evidence="8 13" id="KW-1133">Transmembrane helix</keyword>
<feature type="domain" description="Tyrosine-protein phosphatase" evidence="15">
    <location>
        <begin position="1059"/>
        <end position="1321"/>
    </location>
</feature>
<dbReference type="InterPro" id="IPR003961">
    <property type="entry name" value="FN3_dom"/>
</dbReference>
<evidence type="ECO:0000256" key="13">
    <source>
        <dbReference type="SAM" id="Phobius"/>
    </source>
</evidence>
<evidence type="ECO:0000256" key="1">
    <source>
        <dbReference type="ARBA" id="ARBA00004479"/>
    </source>
</evidence>
<organism evidence="18 19">
    <name type="scientific">Pristionchus mayeri</name>
    <dbReference type="NCBI Taxonomy" id="1317129"/>
    <lineage>
        <taxon>Eukaryota</taxon>
        <taxon>Metazoa</taxon>
        <taxon>Ecdysozoa</taxon>
        <taxon>Nematoda</taxon>
        <taxon>Chromadorea</taxon>
        <taxon>Rhabditida</taxon>
        <taxon>Rhabditina</taxon>
        <taxon>Diplogasteromorpha</taxon>
        <taxon>Diplogasteroidea</taxon>
        <taxon>Neodiplogasteridae</taxon>
        <taxon>Pristionchus</taxon>
    </lineage>
</organism>
<dbReference type="Pfam" id="PF00102">
    <property type="entry name" value="Y_phosphatase"/>
    <property type="match status" value="1"/>
</dbReference>
<dbReference type="GO" id="GO:0043235">
    <property type="term" value="C:receptor complex"/>
    <property type="evidence" value="ECO:0007669"/>
    <property type="project" value="TreeGrafter"/>
</dbReference>
<evidence type="ECO:0000313" key="18">
    <source>
        <dbReference type="EMBL" id="GMR37642.1"/>
    </source>
</evidence>
<proteinExistence type="predicted"/>
<keyword evidence="5" id="KW-0677">Repeat</keyword>
<dbReference type="InterPro" id="IPR013783">
    <property type="entry name" value="Ig-like_fold"/>
</dbReference>
<keyword evidence="4 14" id="KW-0732">Signal</keyword>
<evidence type="ECO:0000259" key="16">
    <source>
        <dbReference type="PROSITE" id="PS50056"/>
    </source>
</evidence>